<feature type="region of interest" description="Disordered" evidence="1">
    <location>
        <begin position="1"/>
        <end position="22"/>
    </location>
</feature>
<feature type="compositionally biased region" description="Basic and acidic residues" evidence="1">
    <location>
        <begin position="7"/>
        <end position="22"/>
    </location>
</feature>
<proteinExistence type="predicted"/>
<reference evidence="2" key="1">
    <citation type="submission" date="2021-01" db="EMBL/GenBank/DDBJ databases">
        <authorList>
            <person name="Kaushik A."/>
        </authorList>
    </citation>
    <scope>NUCLEOTIDE SEQUENCE</scope>
    <source>
        <strain evidence="2">AG1-1A</strain>
    </source>
</reference>
<evidence type="ECO:0000256" key="1">
    <source>
        <dbReference type="SAM" id="MobiDB-lite"/>
    </source>
</evidence>
<protein>
    <submittedName>
        <fullName evidence="2">Uncharacterized protein</fullName>
    </submittedName>
</protein>
<dbReference type="EMBL" id="CAJMWR010001690">
    <property type="protein sequence ID" value="CAE6431821.1"/>
    <property type="molecule type" value="Genomic_DNA"/>
</dbReference>
<comment type="caution">
    <text evidence="2">The sequence shown here is derived from an EMBL/GenBank/DDBJ whole genome shotgun (WGS) entry which is preliminary data.</text>
</comment>
<evidence type="ECO:0000313" key="2">
    <source>
        <dbReference type="EMBL" id="CAE6431821.1"/>
    </source>
</evidence>
<gene>
    <name evidence="2" type="ORF">RDB_LOCUS66255</name>
</gene>
<accession>A0A8H3AIN3</accession>
<dbReference type="AlphaFoldDB" id="A0A8H3AIN3"/>
<name>A0A8H3AIN3_9AGAM</name>
<dbReference type="Proteomes" id="UP000663840">
    <property type="component" value="Unassembled WGS sequence"/>
</dbReference>
<organism evidence="2 3">
    <name type="scientific">Rhizoctonia solani</name>
    <dbReference type="NCBI Taxonomy" id="456999"/>
    <lineage>
        <taxon>Eukaryota</taxon>
        <taxon>Fungi</taxon>
        <taxon>Dikarya</taxon>
        <taxon>Basidiomycota</taxon>
        <taxon>Agaricomycotina</taxon>
        <taxon>Agaricomycetes</taxon>
        <taxon>Cantharellales</taxon>
        <taxon>Ceratobasidiaceae</taxon>
        <taxon>Rhizoctonia</taxon>
    </lineage>
</organism>
<evidence type="ECO:0000313" key="3">
    <source>
        <dbReference type="Proteomes" id="UP000663840"/>
    </source>
</evidence>
<sequence length="81" mass="9237">MSSEENFDTHDSDCPHPRGRPEYGVEARCLIYPPDTRVRVRFNGSSYEAIIVNVEPNGYVVRDNNGNYHHVQHGEILQAIP</sequence>